<evidence type="ECO:0000256" key="16">
    <source>
        <dbReference type="SAM" id="Coils"/>
    </source>
</evidence>
<keyword evidence="12" id="KW-0131">Cell cycle</keyword>
<dbReference type="InterPro" id="IPR002543">
    <property type="entry name" value="FtsK_dom"/>
</dbReference>
<dbReference type="Proteomes" id="UP000243819">
    <property type="component" value="Unassembled WGS sequence"/>
</dbReference>
<reference evidence="20" key="1">
    <citation type="submission" date="2016-10" db="EMBL/GenBank/DDBJ databases">
        <authorList>
            <person name="Varghese N."/>
            <person name="Submissions S."/>
        </authorList>
    </citation>
    <scope>NUCLEOTIDE SEQUENCE [LARGE SCALE GENOMIC DNA]</scope>
    <source>
        <strain evidence="20">DSM 13577</strain>
    </source>
</reference>
<keyword evidence="4" id="KW-0132">Cell division</keyword>
<comment type="subunit">
    <text evidence="14">Homohexamer. Forms a ring that surrounds DNA.</text>
</comment>
<evidence type="ECO:0000256" key="9">
    <source>
        <dbReference type="ARBA" id="ARBA00022989"/>
    </source>
</evidence>
<evidence type="ECO:0000256" key="5">
    <source>
        <dbReference type="ARBA" id="ARBA00022692"/>
    </source>
</evidence>
<dbReference type="Pfam" id="PF17854">
    <property type="entry name" value="FtsK_alpha"/>
    <property type="match status" value="1"/>
</dbReference>
<keyword evidence="6 15" id="KW-0547">Nucleotide-binding</keyword>
<evidence type="ECO:0000313" key="19">
    <source>
        <dbReference type="EMBL" id="SES77780.1"/>
    </source>
</evidence>
<dbReference type="Pfam" id="PF13491">
    <property type="entry name" value="FtsK_4TM"/>
    <property type="match status" value="1"/>
</dbReference>
<dbReference type="InterPro" id="IPR003593">
    <property type="entry name" value="AAA+_ATPase"/>
</dbReference>
<evidence type="ECO:0000256" key="1">
    <source>
        <dbReference type="ARBA" id="ARBA00004651"/>
    </source>
</evidence>
<dbReference type="Gene3D" id="3.30.980.40">
    <property type="match status" value="1"/>
</dbReference>
<evidence type="ECO:0000256" key="14">
    <source>
        <dbReference type="ARBA" id="ARBA00025923"/>
    </source>
</evidence>
<feature type="binding site" evidence="15">
    <location>
        <begin position="446"/>
        <end position="453"/>
    </location>
    <ligand>
        <name>ATP</name>
        <dbReference type="ChEBI" id="CHEBI:30616"/>
    </ligand>
</feature>
<dbReference type="PANTHER" id="PTHR22683:SF41">
    <property type="entry name" value="DNA TRANSLOCASE FTSK"/>
    <property type="match status" value="1"/>
</dbReference>
<feature type="transmembrane region" description="Helical" evidence="17">
    <location>
        <begin position="51"/>
        <end position="73"/>
    </location>
</feature>
<evidence type="ECO:0000256" key="4">
    <source>
        <dbReference type="ARBA" id="ARBA00022618"/>
    </source>
</evidence>
<protein>
    <submittedName>
        <fullName evidence="19">DNA translocase FtsK</fullName>
    </submittedName>
</protein>
<keyword evidence="10" id="KW-0238">DNA-binding</keyword>
<dbReference type="Pfam" id="PF09397">
    <property type="entry name" value="FtsK_gamma"/>
    <property type="match status" value="1"/>
</dbReference>
<evidence type="ECO:0000256" key="10">
    <source>
        <dbReference type="ARBA" id="ARBA00023125"/>
    </source>
</evidence>
<gene>
    <name evidence="19" type="ORF">SAMN03080614_100739</name>
</gene>
<feature type="transmembrane region" description="Helical" evidence="17">
    <location>
        <begin position="85"/>
        <end position="108"/>
    </location>
</feature>
<dbReference type="InterPro" id="IPR027417">
    <property type="entry name" value="P-loop_NTPase"/>
</dbReference>
<evidence type="ECO:0000256" key="7">
    <source>
        <dbReference type="ARBA" id="ARBA00022829"/>
    </source>
</evidence>
<dbReference type="RefSeq" id="WP_091349230.1">
    <property type="nucleotide sequence ID" value="NZ_FOIF01000007.1"/>
</dbReference>
<dbReference type="Gene3D" id="1.10.10.10">
    <property type="entry name" value="Winged helix-like DNA-binding domain superfamily/Winged helix DNA-binding domain"/>
    <property type="match status" value="1"/>
</dbReference>
<evidence type="ECO:0000256" key="6">
    <source>
        <dbReference type="ARBA" id="ARBA00022741"/>
    </source>
</evidence>
<dbReference type="PANTHER" id="PTHR22683">
    <property type="entry name" value="SPORULATION PROTEIN RELATED"/>
    <property type="match status" value="1"/>
</dbReference>
<dbReference type="SUPFAM" id="SSF52540">
    <property type="entry name" value="P-loop containing nucleoside triphosphate hydrolases"/>
    <property type="match status" value="1"/>
</dbReference>
<dbReference type="InterPro" id="IPR036388">
    <property type="entry name" value="WH-like_DNA-bd_sf"/>
</dbReference>
<evidence type="ECO:0000256" key="13">
    <source>
        <dbReference type="ARBA" id="ARBA00024986"/>
    </source>
</evidence>
<dbReference type="SMART" id="SM00382">
    <property type="entry name" value="AAA"/>
    <property type="match status" value="1"/>
</dbReference>
<dbReference type="CDD" id="cd01127">
    <property type="entry name" value="TrwB_TraG_TraD_VirD4"/>
    <property type="match status" value="1"/>
</dbReference>
<name>A0A1H9Z898_9FIRM</name>
<dbReference type="InterPro" id="IPR025199">
    <property type="entry name" value="FtsK_4TM"/>
</dbReference>
<comment type="subcellular location">
    <subcellularLocation>
        <location evidence="1">Cell membrane</location>
        <topology evidence="1">Multi-pass membrane protein</topology>
    </subcellularLocation>
</comment>
<dbReference type="Gene3D" id="3.40.50.300">
    <property type="entry name" value="P-loop containing nucleotide triphosphate hydrolases"/>
    <property type="match status" value="1"/>
</dbReference>
<accession>A0A1H9Z898</accession>
<keyword evidence="11 17" id="KW-0472">Membrane</keyword>
<evidence type="ECO:0000256" key="12">
    <source>
        <dbReference type="ARBA" id="ARBA00023306"/>
    </source>
</evidence>
<dbReference type="GO" id="GO:0051301">
    <property type="term" value="P:cell division"/>
    <property type="evidence" value="ECO:0007669"/>
    <property type="project" value="UniProtKB-KW"/>
</dbReference>
<evidence type="ECO:0000256" key="2">
    <source>
        <dbReference type="ARBA" id="ARBA00006474"/>
    </source>
</evidence>
<dbReference type="GO" id="GO:0005886">
    <property type="term" value="C:plasma membrane"/>
    <property type="evidence" value="ECO:0007669"/>
    <property type="project" value="UniProtKB-SubCell"/>
</dbReference>
<dbReference type="GO" id="GO:0005524">
    <property type="term" value="F:ATP binding"/>
    <property type="evidence" value="ECO:0007669"/>
    <property type="project" value="UniProtKB-UniRule"/>
</dbReference>
<comment type="function">
    <text evidence="13">Essential cell division protein that coordinates cell division and chromosome segregation. The N-terminus is involved in assembly of the cell-division machinery. The C-terminus functions as a DNA motor that moves dsDNA in an ATP-dependent manner towards the dif recombination site, which is located within the replication terminus region. Required for activation of the Xer recombinase, allowing activation of chromosome unlinking by recombination.</text>
</comment>
<evidence type="ECO:0000256" key="15">
    <source>
        <dbReference type="PROSITE-ProRule" id="PRU00289"/>
    </source>
</evidence>
<evidence type="ECO:0000256" key="11">
    <source>
        <dbReference type="ARBA" id="ARBA00023136"/>
    </source>
</evidence>
<keyword evidence="20" id="KW-1185">Reference proteome</keyword>
<dbReference type="GO" id="GO:0003677">
    <property type="term" value="F:DNA binding"/>
    <property type="evidence" value="ECO:0007669"/>
    <property type="project" value="UniProtKB-KW"/>
</dbReference>
<dbReference type="Pfam" id="PF01580">
    <property type="entry name" value="FtsK_SpoIIIE"/>
    <property type="match status" value="1"/>
</dbReference>
<dbReference type="PROSITE" id="PS50901">
    <property type="entry name" value="FTSK"/>
    <property type="match status" value="1"/>
</dbReference>
<evidence type="ECO:0000256" key="8">
    <source>
        <dbReference type="ARBA" id="ARBA00022840"/>
    </source>
</evidence>
<dbReference type="SMART" id="SM00843">
    <property type="entry name" value="Ftsk_gamma"/>
    <property type="match status" value="1"/>
</dbReference>
<feature type="transmembrane region" description="Helical" evidence="17">
    <location>
        <begin position="128"/>
        <end position="161"/>
    </location>
</feature>
<keyword evidence="7" id="KW-0159">Chromosome partition</keyword>
<dbReference type="InterPro" id="IPR050206">
    <property type="entry name" value="FtsK/SpoIIIE/SftA"/>
</dbReference>
<dbReference type="AlphaFoldDB" id="A0A1H9Z898"/>
<proteinExistence type="inferred from homology"/>
<evidence type="ECO:0000256" key="3">
    <source>
        <dbReference type="ARBA" id="ARBA00022475"/>
    </source>
</evidence>
<keyword evidence="16" id="KW-0175">Coiled coil</keyword>
<dbReference type="GO" id="GO:0007059">
    <property type="term" value="P:chromosome segregation"/>
    <property type="evidence" value="ECO:0007669"/>
    <property type="project" value="UniProtKB-KW"/>
</dbReference>
<keyword evidence="3" id="KW-1003">Cell membrane</keyword>
<dbReference type="OrthoDB" id="9807790at2"/>
<evidence type="ECO:0000256" key="17">
    <source>
        <dbReference type="SAM" id="Phobius"/>
    </source>
</evidence>
<evidence type="ECO:0000313" key="20">
    <source>
        <dbReference type="Proteomes" id="UP000243819"/>
    </source>
</evidence>
<organism evidence="19 20">
    <name type="scientific">Anaerobranca gottschalkii DSM 13577</name>
    <dbReference type="NCBI Taxonomy" id="1120990"/>
    <lineage>
        <taxon>Bacteria</taxon>
        <taxon>Bacillati</taxon>
        <taxon>Bacillota</taxon>
        <taxon>Clostridia</taxon>
        <taxon>Eubacteriales</taxon>
        <taxon>Proteinivoracaceae</taxon>
        <taxon>Anaerobranca</taxon>
    </lineage>
</organism>
<sequence length="756" mass="84213">MPRKPINKTNKFKNEFKSIIFATIAGLSLASLIFTDQVGKIGQTIQKLLFVLAGKSSLFIPFLLLIYSFKLMFDEEFSFKLNNRVIGIIIFYWTFLLTNHVLALFPITEPMSNIEILRLGLRGEGGGILGAFLAVIFLKGLGVIGTFITSISFLIIGLILILDISIAKILKVIGKGLQKLYKSILEGIISIYQKYKSKKTTPKNIINEERDTNLISVKIEDSFKDNKFSIDGNQLEFTFKDYEENIEEEQRDKKISRDLEGNIVVKFPPKNNKKIALDESEGNFEIKKMKVPYSLPPLSILQKPQRTKEVKSQKDIEEQAKILLETLQSFGVNAKITHIHRGPTITRFELQPAVGVKVSKILSLSDDLALSLAATGIRIEAPIPGKAAIGIEVPNATKATVYLREVIEREEFMENPSKLTVALGKDIAGEPLIADFTQMPHILIAGATGSGKSVCVNAIIASILFKATPDEVRFLMVDPKVVELNVYNGIPHLLSPVVTDPKNAANALKKVVKEMEQRYELFAKLGVRDINRYNAITPDEKLPYIVVIIDELADLMMVAPADVEDCICRLAQMARASGIHLIVATQRPSVDVITGVIKANITSRIAFAVSSGADSRTILDMGGAEKLLGKGDMLYYPVGSPKPIRAQSSYITDEEVEKLVSYVKQNQTPEYDEKFEVENEKIEDYELDELFNEAAQLVVDTQQASISLLQRRFRIGYNRAARIIDDLEKMGIIGGFEGSKARRVLITSKQLEEILK</sequence>
<feature type="coiled-coil region" evidence="16">
    <location>
        <begin position="232"/>
        <end position="259"/>
    </location>
</feature>
<comment type="similarity">
    <text evidence="2">Belongs to the FtsK/SpoIIIE/SftA family.</text>
</comment>
<dbReference type="InterPro" id="IPR041027">
    <property type="entry name" value="FtsK_alpha"/>
</dbReference>
<dbReference type="STRING" id="1120990.SAMN03080614_100739"/>
<keyword evidence="8 15" id="KW-0067">ATP-binding</keyword>
<keyword evidence="5 17" id="KW-0812">Transmembrane</keyword>
<dbReference type="InterPro" id="IPR036390">
    <property type="entry name" value="WH_DNA-bd_sf"/>
</dbReference>
<feature type="domain" description="FtsK" evidence="18">
    <location>
        <begin position="429"/>
        <end position="616"/>
    </location>
</feature>
<evidence type="ECO:0000259" key="18">
    <source>
        <dbReference type="PROSITE" id="PS50901"/>
    </source>
</evidence>
<dbReference type="InterPro" id="IPR018541">
    <property type="entry name" value="Ftsk_gamma"/>
</dbReference>
<keyword evidence="9 17" id="KW-1133">Transmembrane helix</keyword>
<dbReference type="SUPFAM" id="SSF46785">
    <property type="entry name" value="Winged helix' DNA-binding domain"/>
    <property type="match status" value="1"/>
</dbReference>
<dbReference type="EMBL" id="FOIF01000007">
    <property type="protein sequence ID" value="SES77780.1"/>
    <property type="molecule type" value="Genomic_DNA"/>
</dbReference>